<dbReference type="InterPro" id="IPR001387">
    <property type="entry name" value="Cro/C1-type_HTH"/>
</dbReference>
<keyword evidence="3" id="KW-1185">Reference proteome</keyword>
<dbReference type="CDD" id="cd00093">
    <property type="entry name" value="HTH_XRE"/>
    <property type="match status" value="1"/>
</dbReference>
<sequence>MAEMADFEASTPRRRRLGRELRRLRETTDMTGEEAARRLSWSAAKLSRIETARTLPSEDDITALLNLYGVDGVVLGEILKIRKDATQKGWWEKHGAALDQGFVAYMGLEAEAREMRNWEPHVVPGLLQTEDYARALLGNVIQPINQIPPVWLHSRVEARMQRQQRLLYTEEPLTLLAIFDEAVLRRMVGDPAVMRRQLQHMDDISEKENVELRIITQSTQLPMTTGPFVHFKFPDVTDIVCLEDLTGTRFIEDPEAVFVYERAFDYLMKVALSEPTSRRFIRDTMAYWQA</sequence>
<reference evidence="2 3" key="1">
    <citation type="submission" date="2019-10" db="EMBL/GenBank/DDBJ databases">
        <title>Whole genome shotgun sequence of Acrocarpospora corrugata NBRC 13972.</title>
        <authorList>
            <person name="Ichikawa N."/>
            <person name="Kimura A."/>
            <person name="Kitahashi Y."/>
            <person name="Komaki H."/>
            <person name="Oguchi A."/>
        </authorList>
    </citation>
    <scope>NUCLEOTIDE SEQUENCE [LARGE SCALE GENOMIC DNA]</scope>
    <source>
        <strain evidence="2 3">NBRC 13972</strain>
    </source>
</reference>
<evidence type="ECO:0000313" key="3">
    <source>
        <dbReference type="Proteomes" id="UP000334990"/>
    </source>
</evidence>
<evidence type="ECO:0000259" key="1">
    <source>
        <dbReference type="PROSITE" id="PS50943"/>
    </source>
</evidence>
<comment type="caution">
    <text evidence="2">The sequence shown here is derived from an EMBL/GenBank/DDBJ whole genome shotgun (WGS) entry which is preliminary data.</text>
</comment>
<dbReference type="InterPro" id="IPR043917">
    <property type="entry name" value="DUF5753"/>
</dbReference>
<accession>A0A5M3W6J4</accession>
<dbReference type="SMART" id="SM00530">
    <property type="entry name" value="HTH_XRE"/>
    <property type="match status" value="1"/>
</dbReference>
<dbReference type="InterPro" id="IPR010982">
    <property type="entry name" value="Lambda_DNA-bd_dom_sf"/>
</dbReference>
<name>A0A5M3W6J4_9ACTN</name>
<dbReference type="Gene3D" id="1.10.260.40">
    <property type="entry name" value="lambda repressor-like DNA-binding domains"/>
    <property type="match status" value="1"/>
</dbReference>
<dbReference type="EMBL" id="BLAD01000056">
    <property type="protein sequence ID" value="GES02208.1"/>
    <property type="molecule type" value="Genomic_DNA"/>
</dbReference>
<feature type="domain" description="HTH cro/C1-type" evidence="1">
    <location>
        <begin position="21"/>
        <end position="75"/>
    </location>
</feature>
<dbReference type="Pfam" id="PF13560">
    <property type="entry name" value="HTH_31"/>
    <property type="match status" value="1"/>
</dbReference>
<organism evidence="2 3">
    <name type="scientific">Acrocarpospora corrugata</name>
    <dbReference type="NCBI Taxonomy" id="35763"/>
    <lineage>
        <taxon>Bacteria</taxon>
        <taxon>Bacillati</taxon>
        <taxon>Actinomycetota</taxon>
        <taxon>Actinomycetes</taxon>
        <taxon>Streptosporangiales</taxon>
        <taxon>Streptosporangiaceae</taxon>
        <taxon>Acrocarpospora</taxon>
    </lineage>
</organism>
<proteinExistence type="predicted"/>
<gene>
    <name evidence="2" type="ORF">Acor_42730</name>
</gene>
<dbReference type="Proteomes" id="UP000334990">
    <property type="component" value="Unassembled WGS sequence"/>
</dbReference>
<dbReference type="SUPFAM" id="SSF47413">
    <property type="entry name" value="lambda repressor-like DNA-binding domains"/>
    <property type="match status" value="1"/>
</dbReference>
<protein>
    <submittedName>
        <fullName evidence="2">Transcriptional regulator</fullName>
    </submittedName>
</protein>
<evidence type="ECO:0000313" key="2">
    <source>
        <dbReference type="EMBL" id="GES02208.1"/>
    </source>
</evidence>
<dbReference type="PROSITE" id="PS50943">
    <property type="entry name" value="HTH_CROC1"/>
    <property type="match status" value="1"/>
</dbReference>
<dbReference type="AlphaFoldDB" id="A0A5M3W6J4"/>
<dbReference type="Pfam" id="PF19054">
    <property type="entry name" value="DUF5753"/>
    <property type="match status" value="1"/>
</dbReference>
<dbReference type="GO" id="GO:0003677">
    <property type="term" value="F:DNA binding"/>
    <property type="evidence" value="ECO:0007669"/>
    <property type="project" value="InterPro"/>
</dbReference>